<dbReference type="PANTHER" id="PTHR30348:SF9">
    <property type="entry name" value="UPF0759 PROTEIN YECE"/>
    <property type="match status" value="1"/>
</dbReference>
<comment type="caution">
    <text evidence="1">The sequence shown here is derived from an EMBL/GenBank/DDBJ whole genome shotgun (WGS) entry which is preliminary data.</text>
</comment>
<accession>A0A8J8NAR3</accession>
<organism evidence="1 2">
    <name type="scientific">Halteria grandinella</name>
    <dbReference type="NCBI Taxonomy" id="5974"/>
    <lineage>
        <taxon>Eukaryota</taxon>
        <taxon>Sar</taxon>
        <taxon>Alveolata</taxon>
        <taxon>Ciliophora</taxon>
        <taxon>Intramacronucleata</taxon>
        <taxon>Spirotrichea</taxon>
        <taxon>Stichotrichia</taxon>
        <taxon>Sporadotrichida</taxon>
        <taxon>Halteriidae</taxon>
        <taxon>Halteria</taxon>
    </lineage>
</organism>
<protein>
    <recommendedName>
        <fullName evidence="3">DUF72 domain-containing protein</fullName>
    </recommendedName>
</protein>
<dbReference type="EMBL" id="RRYP01029755">
    <property type="protein sequence ID" value="TNV71557.1"/>
    <property type="molecule type" value="Genomic_DNA"/>
</dbReference>
<name>A0A8J8NAR3_HALGN</name>
<proteinExistence type="predicted"/>
<dbReference type="SUPFAM" id="SSF117396">
    <property type="entry name" value="TM1631-like"/>
    <property type="match status" value="1"/>
</dbReference>
<reference evidence="1" key="1">
    <citation type="submission" date="2019-06" db="EMBL/GenBank/DDBJ databases">
        <authorList>
            <person name="Zheng W."/>
        </authorList>
    </citation>
    <scope>NUCLEOTIDE SEQUENCE</scope>
    <source>
        <strain evidence="1">QDHG01</strain>
    </source>
</reference>
<gene>
    <name evidence="1" type="ORF">FGO68_gene11360</name>
</gene>
<dbReference type="PANTHER" id="PTHR30348">
    <property type="entry name" value="UNCHARACTERIZED PROTEIN YECE"/>
    <property type="match status" value="1"/>
</dbReference>
<evidence type="ECO:0000313" key="1">
    <source>
        <dbReference type="EMBL" id="TNV71557.1"/>
    </source>
</evidence>
<keyword evidence="2" id="KW-1185">Reference proteome</keyword>
<evidence type="ECO:0000313" key="2">
    <source>
        <dbReference type="Proteomes" id="UP000785679"/>
    </source>
</evidence>
<dbReference type="OrthoDB" id="10267663at2759"/>
<dbReference type="Proteomes" id="UP000785679">
    <property type="component" value="Unassembled WGS sequence"/>
</dbReference>
<dbReference type="Gene3D" id="3.20.20.410">
    <property type="entry name" value="Protein of unknown function UPF0759"/>
    <property type="match status" value="1"/>
</dbReference>
<evidence type="ECO:0008006" key="3">
    <source>
        <dbReference type="Google" id="ProtNLM"/>
    </source>
</evidence>
<dbReference type="InterPro" id="IPR036520">
    <property type="entry name" value="UPF0759_sf"/>
</dbReference>
<dbReference type="AlphaFoldDB" id="A0A8J8NAR3"/>
<sequence>MKFGHVDNPRQVDFTIPADHPDTTRLLKSNASASDELEISVGCAKWNKKDLKNFFPKGVKDELSYYSNQFNSIELNATFYGLFSTEMFEKWHATVPGNFKFYPKLEQTISHYKRLNDVDENVERNLSHMSHLREKLGMPFLQMPDNFGPKHFDRIVSFVENWKHQTQLAIELRHAAWFKDKKVSDQLCELLKTHGITNVLVDTAGRRDMMHMRLTSPTAFVRWVGANDHELDRSRLDEWVERIAQWRASGLQRLAFFVHQHEELESPALAAYFIERLNKMIGTELQIPKIIEKPQNAIRHHEMNPIHHPLSRTTGDWIELFQIRHGLWFQSTPP</sequence>
<dbReference type="InterPro" id="IPR002763">
    <property type="entry name" value="DUF72"/>
</dbReference>
<dbReference type="Pfam" id="PF01904">
    <property type="entry name" value="DUF72"/>
    <property type="match status" value="1"/>
</dbReference>